<dbReference type="GO" id="GO:0043047">
    <property type="term" value="F:single-stranded telomeric DNA binding"/>
    <property type="evidence" value="ECO:0007669"/>
    <property type="project" value="TreeGrafter"/>
</dbReference>
<evidence type="ECO:0000256" key="1">
    <source>
        <dbReference type="SAM" id="Coils"/>
    </source>
</evidence>
<dbReference type="EMBL" id="HBHW01027809">
    <property type="protein sequence ID" value="CAE0053512.1"/>
    <property type="molecule type" value="Transcribed_RNA"/>
</dbReference>
<dbReference type="GO" id="GO:0003691">
    <property type="term" value="F:double-stranded telomeric DNA binding"/>
    <property type="evidence" value="ECO:0007669"/>
    <property type="project" value="TreeGrafter"/>
</dbReference>
<protein>
    <recommendedName>
        <fullName evidence="4">Rad50/SbcC-type AAA domain-containing protein</fullName>
    </recommendedName>
</protein>
<name>A0A7S2ZW62_9RHOD</name>
<keyword evidence="1" id="KW-0175">Coiled coil</keyword>
<feature type="coiled-coil region" evidence="1">
    <location>
        <begin position="173"/>
        <end position="326"/>
    </location>
</feature>
<dbReference type="GO" id="GO:0051880">
    <property type="term" value="F:G-quadruplex DNA binding"/>
    <property type="evidence" value="ECO:0007669"/>
    <property type="project" value="TreeGrafter"/>
</dbReference>
<evidence type="ECO:0000256" key="2">
    <source>
        <dbReference type="SAM" id="MobiDB-lite"/>
    </source>
</evidence>
<dbReference type="InterPro" id="IPR027417">
    <property type="entry name" value="P-loop_NTPase"/>
</dbReference>
<dbReference type="GO" id="GO:0006302">
    <property type="term" value="P:double-strand break repair"/>
    <property type="evidence" value="ECO:0007669"/>
    <property type="project" value="InterPro"/>
</dbReference>
<organism evidence="3">
    <name type="scientific">Rhodosorus marinus</name>
    <dbReference type="NCBI Taxonomy" id="101924"/>
    <lineage>
        <taxon>Eukaryota</taxon>
        <taxon>Rhodophyta</taxon>
        <taxon>Stylonematophyceae</taxon>
        <taxon>Stylonematales</taxon>
        <taxon>Stylonemataceae</taxon>
        <taxon>Rhodosorus</taxon>
    </lineage>
</organism>
<dbReference type="AlphaFoldDB" id="A0A7S2ZW62"/>
<dbReference type="PANTHER" id="PTHR18867">
    <property type="entry name" value="RAD50"/>
    <property type="match status" value="1"/>
</dbReference>
<evidence type="ECO:0008006" key="4">
    <source>
        <dbReference type="Google" id="ProtNLM"/>
    </source>
</evidence>
<feature type="region of interest" description="Disordered" evidence="2">
    <location>
        <begin position="417"/>
        <end position="441"/>
    </location>
</feature>
<evidence type="ECO:0000313" key="3">
    <source>
        <dbReference type="EMBL" id="CAE0053512.1"/>
    </source>
</evidence>
<dbReference type="Gene3D" id="3.40.50.300">
    <property type="entry name" value="P-loop containing nucleotide triphosphate hydrolases"/>
    <property type="match status" value="1"/>
</dbReference>
<dbReference type="GO" id="GO:0016887">
    <property type="term" value="F:ATP hydrolysis activity"/>
    <property type="evidence" value="ECO:0007669"/>
    <property type="project" value="InterPro"/>
</dbReference>
<dbReference type="GO" id="GO:0007004">
    <property type="term" value="P:telomere maintenance via telomerase"/>
    <property type="evidence" value="ECO:0007669"/>
    <property type="project" value="TreeGrafter"/>
</dbReference>
<feature type="coiled-coil region" evidence="1">
    <location>
        <begin position="350"/>
        <end position="402"/>
    </location>
</feature>
<reference evidence="3" key="1">
    <citation type="submission" date="2021-01" db="EMBL/GenBank/DDBJ databases">
        <authorList>
            <person name="Corre E."/>
            <person name="Pelletier E."/>
            <person name="Niang G."/>
            <person name="Scheremetjew M."/>
            <person name="Finn R."/>
            <person name="Kale V."/>
            <person name="Holt S."/>
            <person name="Cochrane G."/>
            <person name="Meng A."/>
            <person name="Brown T."/>
            <person name="Cohen L."/>
        </authorList>
    </citation>
    <scope>NUCLEOTIDE SEQUENCE</scope>
    <source>
        <strain evidence="3">CCMP 769</strain>
    </source>
</reference>
<dbReference type="GO" id="GO:0000722">
    <property type="term" value="P:telomere maintenance via recombination"/>
    <property type="evidence" value="ECO:0007669"/>
    <property type="project" value="TreeGrafter"/>
</dbReference>
<dbReference type="GO" id="GO:0070192">
    <property type="term" value="P:chromosome organization involved in meiotic cell cycle"/>
    <property type="evidence" value="ECO:0007669"/>
    <property type="project" value="TreeGrafter"/>
</dbReference>
<gene>
    <name evidence="3" type="ORF">RMAR00112_LOCUS21540</name>
</gene>
<sequence length="441" mass="50567">MACAGDPPPFTDKGGAFIHDPKIASTTETKAKIRLQFTDVSNKKIIVNRQFQVTNKANRRQEFKTVEQSLQYTNEHGEKQTISHRCNDINKTVPELMGVSKAILENVIFVHQEESMWPLGDGKKLKEKFDDIFASTRYTKALESIRKQRKEHSIIVREKKGELILWKDRVERAEKLTSEYDKVKEEKQGLDDEVKSLEDQVSTVQADLNEIEEKLRGVKTIKERVQKMEAQKQAKEDAKQHVFSELEDELEDDDSELMNWINQANEKLESIKTSRATRQDQITETSKTIENLQEEHKLLTSQQGRLQAVELILAETREEMANVKADLVSRGENVIEGNALADTDSDERWDKMLELKQRRAEAELENSMEENRKKLSANQAELNEVKLQTKQLETSMKDTQELLAHKRQTAFKLRESLRTSTRCRRSGGGAGPGEGAVEKSD</sequence>
<accession>A0A7S2ZW62</accession>
<dbReference type="GO" id="GO:0030870">
    <property type="term" value="C:Mre11 complex"/>
    <property type="evidence" value="ECO:0007669"/>
    <property type="project" value="TreeGrafter"/>
</dbReference>
<dbReference type="PANTHER" id="PTHR18867:SF12">
    <property type="entry name" value="DNA REPAIR PROTEIN RAD50"/>
    <property type="match status" value="1"/>
</dbReference>
<dbReference type="GO" id="GO:0046872">
    <property type="term" value="F:metal ion binding"/>
    <property type="evidence" value="ECO:0007669"/>
    <property type="project" value="UniProtKB-KW"/>
</dbReference>
<proteinExistence type="predicted"/>
<dbReference type="GO" id="GO:0000794">
    <property type="term" value="C:condensed nuclear chromosome"/>
    <property type="evidence" value="ECO:0007669"/>
    <property type="project" value="TreeGrafter"/>
</dbReference>